<dbReference type="AlphaFoldDB" id="A0A1G2FDI7"/>
<dbReference type="InterPro" id="IPR035968">
    <property type="entry name" value="ATP_synth_F1_ATPase_gsu"/>
</dbReference>
<evidence type="ECO:0000256" key="3">
    <source>
        <dbReference type="ARBA" id="ARBA00007681"/>
    </source>
</evidence>
<dbReference type="GO" id="GO:0005886">
    <property type="term" value="C:plasma membrane"/>
    <property type="evidence" value="ECO:0007669"/>
    <property type="project" value="UniProtKB-SubCell"/>
</dbReference>
<dbReference type="HAMAP" id="MF_00815">
    <property type="entry name" value="ATP_synth_gamma_bact"/>
    <property type="match status" value="1"/>
</dbReference>
<dbReference type="NCBIfam" id="TIGR01146">
    <property type="entry name" value="ATPsyn_F1gamma"/>
    <property type="match status" value="1"/>
</dbReference>
<dbReference type="SUPFAM" id="SSF52943">
    <property type="entry name" value="ATP synthase (F1-ATPase), gamma subunit"/>
    <property type="match status" value="1"/>
</dbReference>
<dbReference type="GO" id="GO:0046933">
    <property type="term" value="F:proton-transporting ATP synthase activity, rotational mechanism"/>
    <property type="evidence" value="ECO:0007669"/>
    <property type="project" value="UniProtKB-UniRule"/>
</dbReference>
<evidence type="ECO:0000256" key="8">
    <source>
        <dbReference type="ARBA" id="ARBA00023196"/>
    </source>
</evidence>
<dbReference type="CDD" id="cd12151">
    <property type="entry name" value="F1-ATPase_gamma"/>
    <property type="match status" value="1"/>
</dbReference>
<comment type="function">
    <text evidence="1 10">Produces ATP from ADP in the presence of a proton gradient across the membrane. The gamma chain is believed to be important in regulating ATPase activity and the flow of protons through the CF(0) complex.</text>
</comment>
<keyword evidence="4 10" id="KW-0813">Transport</keyword>
<dbReference type="Proteomes" id="UP000176974">
    <property type="component" value="Unassembled WGS sequence"/>
</dbReference>
<dbReference type="PANTHER" id="PTHR11693:SF22">
    <property type="entry name" value="ATP SYNTHASE SUBUNIT GAMMA, MITOCHONDRIAL"/>
    <property type="match status" value="1"/>
</dbReference>
<dbReference type="GO" id="GO:0042777">
    <property type="term" value="P:proton motive force-driven plasma membrane ATP synthesis"/>
    <property type="evidence" value="ECO:0007669"/>
    <property type="project" value="UniProtKB-UniRule"/>
</dbReference>
<dbReference type="EMBL" id="MHMY01000009">
    <property type="protein sequence ID" value="OGZ35621.1"/>
    <property type="molecule type" value="Genomic_DNA"/>
</dbReference>
<evidence type="ECO:0000256" key="9">
    <source>
        <dbReference type="ARBA" id="ARBA00023310"/>
    </source>
</evidence>
<evidence type="ECO:0000256" key="6">
    <source>
        <dbReference type="ARBA" id="ARBA00023065"/>
    </source>
</evidence>
<reference evidence="11 12" key="1">
    <citation type="journal article" date="2016" name="Nat. Commun.">
        <title>Thousands of microbial genomes shed light on interconnected biogeochemical processes in an aquifer system.</title>
        <authorList>
            <person name="Anantharaman K."/>
            <person name="Brown C.T."/>
            <person name="Hug L.A."/>
            <person name="Sharon I."/>
            <person name="Castelle C.J."/>
            <person name="Probst A.J."/>
            <person name="Thomas B.C."/>
            <person name="Singh A."/>
            <person name="Wilkins M.J."/>
            <person name="Karaoz U."/>
            <person name="Brodie E.L."/>
            <person name="Williams K.H."/>
            <person name="Hubbard S.S."/>
            <person name="Banfield J.F."/>
        </authorList>
    </citation>
    <scope>NUCLEOTIDE SEQUENCE [LARGE SCALE GENOMIC DNA]</scope>
</reference>
<evidence type="ECO:0000256" key="2">
    <source>
        <dbReference type="ARBA" id="ARBA00004170"/>
    </source>
</evidence>
<protein>
    <recommendedName>
        <fullName evidence="10">ATP synthase gamma chain</fullName>
    </recommendedName>
    <alternativeName>
        <fullName evidence="10">ATP synthase F1 sector gamma subunit</fullName>
    </alternativeName>
    <alternativeName>
        <fullName evidence="10">F-ATPase gamma subunit</fullName>
    </alternativeName>
</protein>
<evidence type="ECO:0000313" key="12">
    <source>
        <dbReference type="Proteomes" id="UP000176974"/>
    </source>
</evidence>
<evidence type="ECO:0000256" key="1">
    <source>
        <dbReference type="ARBA" id="ARBA00003456"/>
    </source>
</evidence>
<evidence type="ECO:0000256" key="5">
    <source>
        <dbReference type="ARBA" id="ARBA00022781"/>
    </source>
</evidence>
<keyword evidence="6 10" id="KW-0406">Ion transport</keyword>
<dbReference type="InterPro" id="IPR000131">
    <property type="entry name" value="ATP_synth_F1_gsu"/>
</dbReference>
<dbReference type="GO" id="GO:0005524">
    <property type="term" value="F:ATP binding"/>
    <property type="evidence" value="ECO:0007669"/>
    <property type="project" value="UniProtKB-UniRule"/>
</dbReference>
<comment type="similarity">
    <text evidence="3 10">Belongs to the ATPase gamma chain family.</text>
</comment>
<organism evidence="11 12">
    <name type="scientific">Candidatus Portnoybacteria bacterium RIFCSPHIGHO2_01_FULL_40_12b</name>
    <dbReference type="NCBI Taxonomy" id="1801994"/>
    <lineage>
        <taxon>Bacteria</taxon>
        <taxon>Candidatus Portnoyibacteriota</taxon>
    </lineage>
</organism>
<proteinExistence type="inferred from homology"/>
<keyword evidence="8 10" id="KW-0139">CF(1)</keyword>
<gene>
    <name evidence="10" type="primary">atpG</name>
    <name evidence="11" type="ORF">A2815_02075</name>
</gene>
<evidence type="ECO:0000256" key="10">
    <source>
        <dbReference type="HAMAP-Rule" id="MF_00815"/>
    </source>
</evidence>
<dbReference type="PANTHER" id="PTHR11693">
    <property type="entry name" value="ATP SYNTHASE GAMMA CHAIN"/>
    <property type="match status" value="1"/>
</dbReference>
<keyword evidence="7 10" id="KW-0472">Membrane</keyword>
<keyword evidence="9 10" id="KW-0066">ATP synthesis</keyword>
<comment type="subcellular location">
    <subcellularLocation>
        <location evidence="10">Cell membrane</location>
        <topology evidence="10">Peripheral membrane protein</topology>
    </subcellularLocation>
    <subcellularLocation>
        <location evidence="2">Membrane</location>
        <topology evidence="2">Peripheral membrane protein</topology>
    </subcellularLocation>
</comment>
<comment type="caution">
    <text evidence="11">The sequence shown here is derived from an EMBL/GenBank/DDBJ whole genome shotgun (WGS) entry which is preliminary data.</text>
</comment>
<name>A0A1G2FDI7_9BACT</name>
<evidence type="ECO:0000313" key="11">
    <source>
        <dbReference type="EMBL" id="OGZ35621.1"/>
    </source>
</evidence>
<evidence type="ECO:0000256" key="7">
    <source>
        <dbReference type="ARBA" id="ARBA00023136"/>
    </source>
</evidence>
<sequence>MALNTKDIKRRRKSISNIGQIAKAMEVVSVTKMRRSQAIALATRPYTREAMEILKTISQRTDPAFSYFLEQRPEQKIAVLLISADKGLCGGLNSNIFRKTEEILNQHPDSQIDFVVIGKKGAEWCERKKLNVIKSFFSFGDYVDFEQTAPVSEFIINIFRARKHDAVFAIYTNFLSALKQEATAKLILPLKEESLKEIITSIVPTYGRFASVNHGEPFSVLTENGSPLDKKFKWEFEYKFEPDIKIILDDLLYNLTQVEIYYVILESNASEHSARRMAMKNASDNAENIIKDLNLLYNKARQAAITQEISEIAAGSGGV</sequence>
<dbReference type="PRINTS" id="PR00126">
    <property type="entry name" value="ATPASEGAMMA"/>
</dbReference>
<dbReference type="GO" id="GO:0045259">
    <property type="term" value="C:proton-transporting ATP synthase complex"/>
    <property type="evidence" value="ECO:0007669"/>
    <property type="project" value="UniProtKB-KW"/>
</dbReference>
<comment type="subunit">
    <text evidence="10">F-type ATPases have 2 components, CF(1) - the catalytic core - and CF(0) - the membrane proton channel. CF(1) has five subunits: alpha(3), beta(3), gamma(1), delta(1), epsilon(1). CF(0) has three main subunits: a, b and c.</text>
</comment>
<dbReference type="Gene3D" id="1.10.287.80">
    <property type="entry name" value="ATP synthase, gamma subunit, helix hairpin domain"/>
    <property type="match status" value="2"/>
</dbReference>
<dbReference type="Gene3D" id="3.40.1380.10">
    <property type="match status" value="1"/>
</dbReference>
<keyword evidence="5 10" id="KW-0375">Hydrogen ion transport</keyword>
<dbReference type="Pfam" id="PF00231">
    <property type="entry name" value="ATP-synt"/>
    <property type="match status" value="1"/>
</dbReference>
<evidence type="ECO:0000256" key="4">
    <source>
        <dbReference type="ARBA" id="ARBA00022448"/>
    </source>
</evidence>
<keyword evidence="10" id="KW-1003">Cell membrane</keyword>
<accession>A0A1G2FDI7</accession>